<feature type="transmembrane region" description="Helical" evidence="1">
    <location>
        <begin position="43"/>
        <end position="62"/>
    </location>
</feature>
<dbReference type="EMBL" id="CP106982">
    <property type="protein sequence ID" value="UYF92491.1"/>
    <property type="molecule type" value="Genomic_DNA"/>
</dbReference>
<keyword evidence="4" id="KW-1185">Reference proteome</keyword>
<reference evidence="2" key="2">
    <citation type="submission" date="2019-10" db="EMBL/GenBank/DDBJ databases">
        <title>Draft genome sequence of Rhodococcus aetherivorans JCM 14343.</title>
        <authorList>
            <person name="Inoue D."/>
            <person name="Nakazawa M."/>
            <person name="Yamamoto N."/>
            <person name="Sei K."/>
            <person name="Ike M."/>
        </authorList>
    </citation>
    <scope>NUCLEOTIDE SEQUENCE</scope>
    <source>
        <strain evidence="2">JCM 14343</strain>
    </source>
</reference>
<dbReference type="AlphaFoldDB" id="A0AA46NVU4"/>
<proteinExistence type="predicted"/>
<dbReference type="Proteomes" id="UP000325466">
    <property type="component" value="Unassembled WGS sequence"/>
</dbReference>
<sequence>MAHLAHPAPHSDNSPLLSVPSIIVGAGTLSCGLAVAISRSLTLGVLAALLTVATVAVAAVMIRS</sequence>
<evidence type="ECO:0000313" key="3">
    <source>
        <dbReference type="EMBL" id="UYF92491.1"/>
    </source>
</evidence>
<evidence type="ECO:0000256" key="1">
    <source>
        <dbReference type="SAM" id="Phobius"/>
    </source>
</evidence>
<accession>A0AA46NVU4</accession>
<name>A0AA46NVU4_9NOCA</name>
<dbReference type="EMBL" id="BLAH01000004">
    <property type="protein sequence ID" value="GES34790.1"/>
    <property type="molecule type" value="Genomic_DNA"/>
</dbReference>
<keyword evidence="1" id="KW-0472">Membrane</keyword>
<dbReference type="GeneID" id="83622482"/>
<dbReference type="Proteomes" id="UP001163947">
    <property type="component" value="Chromosome"/>
</dbReference>
<reference evidence="3" key="3">
    <citation type="submission" date="2022-09" db="EMBL/GenBank/DDBJ databases">
        <title>The genome sequence of Rhodococcus aetherivorans N1.</title>
        <authorList>
            <person name="Jiang W."/>
        </authorList>
    </citation>
    <scope>NUCLEOTIDE SEQUENCE</scope>
    <source>
        <strain evidence="3">N1</strain>
    </source>
</reference>
<evidence type="ECO:0000313" key="5">
    <source>
        <dbReference type="Proteomes" id="UP001163947"/>
    </source>
</evidence>
<evidence type="ECO:0000313" key="4">
    <source>
        <dbReference type="Proteomes" id="UP000325466"/>
    </source>
</evidence>
<reference evidence="2 4" key="1">
    <citation type="journal article" date="2018" name="Biodegradation">
        <title>1,4-Dioxane degradation characteristics of Rhodococcus aetherivorans JCM 14343.</title>
        <authorList>
            <person name="Inoue D."/>
            <person name="Tsunoda T."/>
            <person name="Yamamoto N."/>
            <person name="Ike M."/>
            <person name="Sei K."/>
        </authorList>
    </citation>
    <scope>NUCLEOTIDE SEQUENCE [LARGE SCALE GENOMIC DNA]</scope>
    <source>
        <strain evidence="2 4">JCM 14343</strain>
    </source>
</reference>
<organism evidence="3 5">
    <name type="scientific">Rhodococcus aetherivorans</name>
    <dbReference type="NCBI Taxonomy" id="191292"/>
    <lineage>
        <taxon>Bacteria</taxon>
        <taxon>Bacillati</taxon>
        <taxon>Actinomycetota</taxon>
        <taxon>Actinomycetes</taxon>
        <taxon>Mycobacteriales</taxon>
        <taxon>Nocardiaceae</taxon>
        <taxon>Rhodococcus</taxon>
    </lineage>
</organism>
<evidence type="ECO:0000313" key="2">
    <source>
        <dbReference type="EMBL" id="GES34790.1"/>
    </source>
</evidence>
<gene>
    <name evidence="3" type="ORF">OCS65_18650</name>
    <name evidence="2" type="ORF">RAJCM14343_0030</name>
</gene>
<protein>
    <submittedName>
        <fullName evidence="3">Uncharacterized protein</fullName>
    </submittedName>
</protein>
<dbReference type="RefSeq" id="WP_206530813.1">
    <property type="nucleotide sequence ID" value="NZ_BAAAYP010000015.1"/>
</dbReference>
<keyword evidence="1" id="KW-1133">Transmembrane helix</keyword>
<feature type="transmembrane region" description="Helical" evidence="1">
    <location>
        <begin position="16"/>
        <end position="36"/>
    </location>
</feature>
<keyword evidence="1" id="KW-0812">Transmembrane</keyword>